<dbReference type="InterPro" id="IPR035985">
    <property type="entry name" value="Ubiquitin-activating_enz"/>
</dbReference>
<proteinExistence type="predicted"/>
<dbReference type="PANTHER" id="PTHR10953">
    <property type="entry name" value="UBIQUITIN-ACTIVATING ENZYME E1"/>
    <property type="match status" value="1"/>
</dbReference>
<dbReference type="Pfam" id="PF00899">
    <property type="entry name" value="ThiF"/>
    <property type="match status" value="1"/>
</dbReference>
<sequence length="369" mass="41831">MKPKFKDFYPVISIDSQTIQIGDEPNNAYEITDPDGILIKIIPLLNGKLDTKQIFNLIEERTFSFLELENIIKTLDEIGLIEDSSIDNLKDLNDWQRVRYNNNLNYFNVFSNTNKTKSSYQKKLLETKVLVLGMGGLGSNLLMQLSGLGIGHIKFLDCDEVELKNLNRQVLYSERYIGQPKTKVGFERLSDFNTTINYEMIDKRISSAEDLENIITKDLDFVFCAADNPPMLINSWVNELCVKNNVPFISGGVGLTCGSFYSVKPTISPCLECYYTFIKDQFGQVLDAYDNSNNDYNAAILPNISLVASMMTTDFLRIHLQIAEPISLGKKVIVNFLTSETTFENPWVNNSQCEVCSIEKSMATNLFPK</sequence>
<evidence type="ECO:0000313" key="3">
    <source>
        <dbReference type="Proteomes" id="UP000234956"/>
    </source>
</evidence>
<feature type="domain" description="THIF-type NAD/FAD binding fold" evidence="1">
    <location>
        <begin position="114"/>
        <end position="354"/>
    </location>
</feature>
<protein>
    <recommendedName>
        <fullName evidence="1">THIF-type NAD/FAD binding fold domain-containing protein</fullName>
    </recommendedName>
</protein>
<reference evidence="2 3" key="1">
    <citation type="submission" date="2017-10" db="EMBL/GenBank/DDBJ databases">
        <title>Draft genome of Lysinibacillus fusiformis strain Juneja, a laboratory-derived pathogen of Drosophila melanogaster.</title>
        <authorList>
            <person name="Smith B.R."/>
            <person name="Unckless R.L."/>
        </authorList>
    </citation>
    <scope>NUCLEOTIDE SEQUENCE [LARGE SCALE GENOMIC DNA]</scope>
    <source>
        <strain evidence="2 3">Juneja</strain>
    </source>
</reference>
<dbReference type="GO" id="GO:0016779">
    <property type="term" value="F:nucleotidyltransferase activity"/>
    <property type="evidence" value="ECO:0007669"/>
    <property type="project" value="TreeGrafter"/>
</dbReference>
<gene>
    <name evidence="2" type="ORF">CRI88_14430</name>
</gene>
<dbReference type="InterPro" id="IPR000594">
    <property type="entry name" value="ThiF_NAD_FAD-bd"/>
</dbReference>
<name>A0A2I0UXV8_9BACI</name>
<dbReference type="InterPro" id="IPR045886">
    <property type="entry name" value="ThiF/MoeB/HesA"/>
</dbReference>
<evidence type="ECO:0000313" key="2">
    <source>
        <dbReference type="EMBL" id="PKU50877.1"/>
    </source>
</evidence>
<dbReference type="GO" id="GO:0005737">
    <property type="term" value="C:cytoplasm"/>
    <property type="evidence" value="ECO:0007669"/>
    <property type="project" value="TreeGrafter"/>
</dbReference>
<dbReference type="Gene3D" id="3.40.50.720">
    <property type="entry name" value="NAD(P)-binding Rossmann-like Domain"/>
    <property type="match status" value="1"/>
</dbReference>
<dbReference type="SUPFAM" id="SSF69572">
    <property type="entry name" value="Activating enzymes of the ubiquitin-like proteins"/>
    <property type="match status" value="1"/>
</dbReference>
<dbReference type="AlphaFoldDB" id="A0A2I0UXV8"/>
<dbReference type="EMBL" id="PDFK01000004">
    <property type="protein sequence ID" value="PKU50877.1"/>
    <property type="molecule type" value="Genomic_DNA"/>
</dbReference>
<dbReference type="RefSeq" id="WP_089932348.1">
    <property type="nucleotide sequence ID" value="NZ_JAZBNI010000011.1"/>
</dbReference>
<dbReference type="Proteomes" id="UP000234956">
    <property type="component" value="Unassembled WGS sequence"/>
</dbReference>
<organism evidence="2 3">
    <name type="scientific">Lysinibacillus fusiformis</name>
    <dbReference type="NCBI Taxonomy" id="28031"/>
    <lineage>
        <taxon>Bacteria</taxon>
        <taxon>Bacillati</taxon>
        <taxon>Bacillota</taxon>
        <taxon>Bacilli</taxon>
        <taxon>Bacillales</taxon>
        <taxon>Bacillaceae</taxon>
        <taxon>Lysinibacillus</taxon>
    </lineage>
</organism>
<accession>A0A2I0UXV8</accession>
<comment type="caution">
    <text evidence="2">The sequence shown here is derived from an EMBL/GenBank/DDBJ whole genome shotgun (WGS) entry which is preliminary data.</text>
</comment>
<evidence type="ECO:0000259" key="1">
    <source>
        <dbReference type="Pfam" id="PF00899"/>
    </source>
</evidence>
<dbReference type="PANTHER" id="PTHR10953:SF102">
    <property type="entry name" value="ADENYLYLTRANSFERASE AND SULFURTRANSFERASE MOCS3"/>
    <property type="match status" value="1"/>
</dbReference>
<dbReference type="GO" id="GO:0008641">
    <property type="term" value="F:ubiquitin-like modifier activating enzyme activity"/>
    <property type="evidence" value="ECO:0007669"/>
    <property type="project" value="InterPro"/>
</dbReference>
<dbReference type="GO" id="GO:0004792">
    <property type="term" value="F:thiosulfate-cyanide sulfurtransferase activity"/>
    <property type="evidence" value="ECO:0007669"/>
    <property type="project" value="TreeGrafter"/>
</dbReference>